<feature type="region of interest" description="Disordered" evidence="1">
    <location>
        <begin position="259"/>
        <end position="287"/>
    </location>
</feature>
<comment type="caution">
    <text evidence="2">The sequence shown here is derived from an EMBL/GenBank/DDBJ whole genome shotgun (WGS) entry which is preliminary data.</text>
</comment>
<dbReference type="Proteomes" id="UP000321085">
    <property type="component" value="Unassembled WGS sequence"/>
</dbReference>
<reference evidence="2 3" key="1">
    <citation type="submission" date="2019-07" db="EMBL/GenBank/DDBJ databases">
        <title>Whole genome shotgun sequence of Microvirga aerophila NBRC 106136.</title>
        <authorList>
            <person name="Hosoyama A."/>
            <person name="Uohara A."/>
            <person name="Ohji S."/>
            <person name="Ichikawa N."/>
        </authorList>
    </citation>
    <scope>NUCLEOTIDE SEQUENCE [LARGE SCALE GENOMIC DNA]</scope>
    <source>
        <strain evidence="2 3">NBRC 106136</strain>
    </source>
</reference>
<name>A0A512BTD7_9HYPH</name>
<evidence type="ECO:0008006" key="4">
    <source>
        <dbReference type="Google" id="ProtNLM"/>
    </source>
</evidence>
<accession>A0A512BTD7</accession>
<feature type="compositionally biased region" description="Pro residues" evidence="1">
    <location>
        <begin position="262"/>
        <end position="271"/>
    </location>
</feature>
<dbReference type="AlphaFoldDB" id="A0A512BTD7"/>
<dbReference type="Pfam" id="PF17038">
    <property type="entry name" value="CBP_BcsN"/>
    <property type="match status" value="1"/>
</dbReference>
<protein>
    <recommendedName>
        <fullName evidence="4">Cellulose biosynthesis protein BcsN</fullName>
    </recommendedName>
</protein>
<sequence length="287" mass="30378">MASLLATAGCSTPGELGFATLMTEVPASQAAIVPPGGPAVITVLQRKYQNGLTQEIALSTASATTGQNAFYVTLSKEQETVSEIDDTLRSPRLNQEIVQKEMEERVPGVDMRTSLLYVQNKYGPFGFAVGRSAAGDNCLYAWQLIEPKEAALFVPGGSISVRLRLCDADATEAQLLRSMYGFTIPAYYRSGSWNPYGAPPAPPAHLGEADAPIFPLGLGASETTVTRQPRAQVRSIVRSTEKDTPGFVDKDTVLPDAIPTAPVIPAPPAGPTAPLEGYPVVPPPPTP</sequence>
<evidence type="ECO:0000313" key="2">
    <source>
        <dbReference type="EMBL" id="GEO15256.1"/>
    </source>
</evidence>
<keyword evidence="3" id="KW-1185">Reference proteome</keyword>
<dbReference type="InterPro" id="IPR031482">
    <property type="entry name" value="CBP_BcsN"/>
</dbReference>
<organism evidence="2 3">
    <name type="scientific">Microvirga aerophila</name>
    <dbReference type="NCBI Taxonomy" id="670291"/>
    <lineage>
        <taxon>Bacteria</taxon>
        <taxon>Pseudomonadati</taxon>
        <taxon>Pseudomonadota</taxon>
        <taxon>Alphaproteobacteria</taxon>
        <taxon>Hyphomicrobiales</taxon>
        <taxon>Methylobacteriaceae</taxon>
        <taxon>Microvirga</taxon>
    </lineage>
</organism>
<gene>
    <name evidence="2" type="ORF">MAE02_29520</name>
</gene>
<evidence type="ECO:0000256" key="1">
    <source>
        <dbReference type="SAM" id="MobiDB-lite"/>
    </source>
</evidence>
<evidence type="ECO:0000313" key="3">
    <source>
        <dbReference type="Proteomes" id="UP000321085"/>
    </source>
</evidence>
<dbReference type="EMBL" id="BJYU01000038">
    <property type="protein sequence ID" value="GEO15256.1"/>
    <property type="molecule type" value="Genomic_DNA"/>
</dbReference>
<proteinExistence type="predicted"/>